<dbReference type="GO" id="GO:0030686">
    <property type="term" value="C:90S preribosome"/>
    <property type="evidence" value="ECO:0007669"/>
    <property type="project" value="TreeGrafter"/>
</dbReference>
<dbReference type="GO" id="GO:0030515">
    <property type="term" value="F:snoRNA binding"/>
    <property type="evidence" value="ECO:0007669"/>
    <property type="project" value="TreeGrafter"/>
</dbReference>
<dbReference type="InterPro" id="IPR012954">
    <property type="entry name" value="BP28_C_dom"/>
</dbReference>
<dbReference type="FunCoup" id="A0A163IWF8">
    <property type="interactions" value="827"/>
</dbReference>
<evidence type="ECO:0000256" key="6">
    <source>
        <dbReference type="ARBA" id="ARBA00023242"/>
    </source>
</evidence>
<proteinExistence type="inferred from homology"/>
<protein>
    <recommendedName>
        <fullName evidence="3 8">U3 small nucleolar RNA-associated protein 10</fullName>
    </recommendedName>
</protein>
<dbReference type="STRING" id="4829.A0A163IWF8"/>
<comment type="function">
    <text evidence="8">Involved in nucleolar processing of pre-18S ribosomal RNA.</text>
</comment>
<evidence type="ECO:0000259" key="9">
    <source>
        <dbReference type="SMART" id="SM01036"/>
    </source>
</evidence>
<evidence type="ECO:0000256" key="2">
    <source>
        <dbReference type="ARBA" id="ARBA00010559"/>
    </source>
</evidence>
<dbReference type="GO" id="GO:0000462">
    <property type="term" value="P:maturation of SSU-rRNA from tricistronic rRNA transcript (SSU-rRNA, 5.8S rRNA, LSU-rRNA)"/>
    <property type="evidence" value="ECO:0007669"/>
    <property type="project" value="TreeGrafter"/>
</dbReference>
<keyword evidence="11" id="KW-1185">Reference proteome</keyword>
<dbReference type="GO" id="GO:0034455">
    <property type="term" value="C:t-UTP complex"/>
    <property type="evidence" value="ECO:0007669"/>
    <property type="project" value="TreeGrafter"/>
</dbReference>
<name>A0A163IWF8_ABSGL</name>
<accession>A0A163IWF8</accession>
<comment type="similarity">
    <text evidence="2 8">Belongs to the HEATR1/UTP10 family.</text>
</comment>
<dbReference type="OMA" id="NDVMWKQ"/>
<dbReference type="InterPro" id="IPR056473">
    <property type="entry name" value="HEAT_Utp10/HEAT1"/>
</dbReference>
<dbReference type="InParanoid" id="A0A163IWF8"/>
<dbReference type="Pfam" id="PF23243">
    <property type="entry name" value="HEAT_HEATR1"/>
    <property type="match status" value="1"/>
</dbReference>
<dbReference type="OrthoDB" id="31183at2759"/>
<evidence type="ECO:0000256" key="7">
    <source>
        <dbReference type="ARBA" id="ARBA00023274"/>
    </source>
</evidence>
<dbReference type="SUPFAM" id="SSF48371">
    <property type="entry name" value="ARM repeat"/>
    <property type="match status" value="2"/>
</dbReference>
<evidence type="ECO:0000256" key="5">
    <source>
        <dbReference type="ARBA" id="ARBA00022552"/>
    </source>
</evidence>
<dbReference type="GO" id="GO:0045943">
    <property type="term" value="P:positive regulation of transcription by RNA polymerase I"/>
    <property type="evidence" value="ECO:0007669"/>
    <property type="project" value="TreeGrafter"/>
</dbReference>
<dbReference type="Pfam" id="PF12397">
    <property type="entry name" value="U3snoRNP10"/>
    <property type="match status" value="1"/>
</dbReference>
<dbReference type="SMART" id="SM01036">
    <property type="entry name" value="BP28CT"/>
    <property type="match status" value="1"/>
</dbReference>
<evidence type="ECO:0000313" key="10">
    <source>
        <dbReference type="EMBL" id="SAL95682.1"/>
    </source>
</evidence>
<dbReference type="PANTHER" id="PTHR13457">
    <property type="entry name" value="BAP28"/>
    <property type="match status" value="1"/>
</dbReference>
<evidence type="ECO:0000256" key="8">
    <source>
        <dbReference type="RuleBase" id="RU367065"/>
    </source>
</evidence>
<evidence type="ECO:0000256" key="3">
    <source>
        <dbReference type="ARBA" id="ARBA00015399"/>
    </source>
</evidence>
<evidence type="ECO:0000256" key="4">
    <source>
        <dbReference type="ARBA" id="ARBA00022517"/>
    </source>
</evidence>
<dbReference type="Gene3D" id="1.25.10.10">
    <property type="entry name" value="Leucine-rich Repeat Variant"/>
    <property type="match status" value="1"/>
</dbReference>
<keyword evidence="6 8" id="KW-0539">Nucleus</keyword>
<dbReference type="InterPro" id="IPR022125">
    <property type="entry name" value="U3snoRNP10_N"/>
</dbReference>
<feature type="domain" description="BP28 C-terminal" evidence="9">
    <location>
        <begin position="1808"/>
        <end position="1948"/>
    </location>
</feature>
<dbReference type="PANTHER" id="PTHR13457:SF1">
    <property type="entry name" value="HEAT REPEAT-CONTAINING PROTEIN 1"/>
    <property type="match status" value="1"/>
</dbReference>
<keyword evidence="5 8" id="KW-0698">rRNA processing</keyword>
<dbReference type="EMBL" id="LT550481">
    <property type="protein sequence ID" value="SAL95682.1"/>
    <property type="molecule type" value="Genomic_DNA"/>
</dbReference>
<keyword evidence="7 8" id="KW-0687">Ribonucleoprotein</keyword>
<comment type="subcellular location">
    <subcellularLocation>
        <location evidence="1 8">Nucleus</location>
        <location evidence="1 8">Nucleolus</location>
    </subcellularLocation>
</comment>
<comment type="subunit">
    <text evidence="8">Component of the ribosomal small subunit (SSU) processome.</text>
</comment>
<dbReference type="Pfam" id="PF08146">
    <property type="entry name" value="BP28CT"/>
    <property type="match status" value="1"/>
</dbReference>
<organism evidence="10">
    <name type="scientific">Absidia glauca</name>
    <name type="common">Pin mould</name>
    <dbReference type="NCBI Taxonomy" id="4829"/>
    <lineage>
        <taxon>Eukaryota</taxon>
        <taxon>Fungi</taxon>
        <taxon>Fungi incertae sedis</taxon>
        <taxon>Mucoromycota</taxon>
        <taxon>Mucoromycotina</taxon>
        <taxon>Mucoromycetes</taxon>
        <taxon>Mucorales</taxon>
        <taxon>Cunninghamellaceae</taxon>
        <taxon>Absidia</taxon>
    </lineage>
</organism>
<gene>
    <name evidence="10" type="primary">ABSGL_01023.1 scaffold 1223</name>
</gene>
<reference evidence="10" key="1">
    <citation type="submission" date="2016-04" db="EMBL/GenBank/DDBJ databases">
        <authorList>
            <person name="Evans L.H."/>
            <person name="Alamgir A."/>
            <person name="Owens N."/>
            <person name="Weber N.D."/>
            <person name="Virtaneva K."/>
            <person name="Barbian K."/>
            <person name="Babar A."/>
            <person name="Rosenke K."/>
        </authorList>
    </citation>
    <scope>NUCLEOTIDE SEQUENCE [LARGE SCALE GENOMIC DNA]</scope>
    <source>
        <strain evidence="10">CBS 101.48</strain>
    </source>
</reference>
<sequence>MAMSLQQQLKKIGTADLKGVTEASRKHRPSFLFTSKEAADQDLETIFSLAHNGFLELVNLDPVFAPYENTLFSEKSKSINRVLLSSKENTKLNDSISGFLRQLSPFFLLNPSGKVLEWLIRRFDIQKHNIEAILACIFPYHETKAFVKLVSLLEIPDSSPWEFLKVIRTSNVHLERDTLVGKFTKSRYVLDFICKMVTTSPVHFSSLYTFYAATMIDYIKSSRLVTDNMAVAMTKYLLDGIAAVKVPELQLATFMILSQLSSKTTFNTQAISAITTTMIENCNDDLSKHCLLTIIHLAQSQANFTLADDACKLLMDGPTFDTHFSDISSSYATDRFMAFMIPHFIAAGHKTAVLENALVRGDVSRENVRLICENTITGYLNICSDKKKSAAYIEQIKPLLSMISQRYMEELDIVLETKLEASKADKHLAKALYDLSSSAFQGTRHQLIQEANTTLYLCLNNPSPSIRLLGVKKLVDVLKSGDSAMLQSTDVTESAFTSCLEEYGDLLNYAVADVPDILLNHVPASTILSCLHAVLNVHGAYSHKQAVVVMDFMLTKFVARHPTEQINVARMFACFVLGASTANLSALSKKISKTKLDKNNRLGAMVASFSTAMKKPEPAHEFVKHQAHNLGDLDFWLAMVKSTTQVERIVSLLVAGSVVSITKGAAQIEMASSLFTTLMGVYDNDKDILYKTSLPNDFAQADDLCSLPVFKQLKNLESMTAELETNLVQLVLLTMTKTLGTVDDSMDWYSDVNNTGRDLLTGLFNLFVGGPALGCFENMLTVLISAHLKDNLLSFLVYQWTNNDNSTLVRARSLQIGATYIRYYATQHGINDFQHLVPSLLPSLTNSEQLIRTTSLACLTSIQAAYQSTGLPSTPAFYNGLAATKKSASTPAKPAKPVTCKSSMVYGASVSIANGRAPETAHFVDHLLHYRLEIDQDAAYVKKTVKDYLDLCLLSKNKQIKDINGRILDLLLSHISQAPGAHLQIAILEFLDDVDSARKLEKLIGLLEETLDTKRTDTNTVLITLLIRCFTPSSGAKLNGKKLQVFLRLLSNQDSLHGEDDEGWQVSTRRNTLQQITADFFSSMAADAQEKVLTLIINIATNEQHHDVRLAKNVLMTIAIPANMIETYLMDIAKSLVAPEKELESNKRARTSRSAPENTTDLYELVTVLELVESKSTTDDILLIKPLFEMLTALVNADLRNSPVSLEYINQLIMSALTRIIQSAEDDQKAVDESILRVDMVVQCIRITGNPQTHNQSLLLMATIASMYPDSVLRNIMPVFTFMGANVLRQDDNYSFQVIQQTLEKVIPPLVASRRLASDNNAVALAIQVKPIIKVFIDALFHIPMHRRLRLFSVLIQTLGQDEFLATVVSLLLEKFTEKLAKGSRVEADSLMEFSLVVSQQFSAQTQMKSILALLNGLLQLPNEKYEDDSAMQVDSLFNINEHSAKQLRQYKLVTINLVDQILDSKNFLNKVMQVSQSLDVIEDQMQPFFLEAVELILKVVTYFTEFKDQYSVSQDAHPTVTKFWRAILKVVYEVLNKLNALLPLHDFINVVTHLVKHPQVLIRRKAMSIFNDKMTSFNHAPEDVELSLVGMVKTFTTAIQDESKSANDEDTAINKQAALLCIGSLANLLGHIHASAFVDAMPIIVGPECLQSADTQLQVSSLVCLSVICQQVGPRAVPHLPKFMPVLLDMLLATVNAKNPNTILQLGVISALETIITVLPHFLSPYLPKLLDGLLNKSIYDHDGTDDQRSLSQSKVENVLSEMATNVPPRVLLTPVFGHFDKAVANGTKSTLALYSLVGQTIQSMSRDVITTHYKQIFKFFLLAFDMRRTHHDMEDDDLNALEGSIINSFLDLVMKLNETLFKPLFLKVVDWATVERADDADRSLFLYKLLDALLEKLKSIFTPYIGYVVDDMIMKLNAYQNGTPDTLWNYLFKTLQKSFLYDNDNLWNGERFDKIVNPVLDQLLVTEAGDADSYLDRMTTYLVPCVGQMAVTVSNDTLWKPLNHKVLMKTREDDPEIRLAALRVIEEFYSRLGDEWLLFLAESISFLAELMEDDDVRVEKLVQQVNAQIETHLGESLDKFFS</sequence>
<evidence type="ECO:0000313" key="11">
    <source>
        <dbReference type="Proteomes" id="UP000078561"/>
    </source>
</evidence>
<keyword evidence="4 8" id="KW-0690">Ribosome biogenesis</keyword>
<dbReference type="Proteomes" id="UP000078561">
    <property type="component" value="Unassembled WGS sequence"/>
</dbReference>
<dbReference type="InterPro" id="IPR040191">
    <property type="entry name" value="UTP10"/>
</dbReference>
<evidence type="ECO:0000256" key="1">
    <source>
        <dbReference type="ARBA" id="ARBA00004604"/>
    </source>
</evidence>
<dbReference type="GO" id="GO:0032040">
    <property type="term" value="C:small-subunit processome"/>
    <property type="evidence" value="ECO:0007669"/>
    <property type="project" value="TreeGrafter"/>
</dbReference>
<dbReference type="InterPro" id="IPR016024">
    <property type="entry name" value="ARM-type_fold"/>
</dbReference>
<dbReference type="InterPro" id="IPR011989">
    <property type="entry name" value="ARM-like"/>
</dbReference>